<reference evidence="2" key="1">
    <citation type="submission" date="2023-06" db="EMBL/GenBank/DDBJ databases">
        <title>Genome-scale phylogeny and comparative genomics of the fungal order Sordariales.</title>
        <authorList>
            <consortium name="Lawrence Berkeley National Laboratory"/>
            <person name="Hensen N."/>
            <person name="Bonometti L."/>
            <person name="Westerberg I."/>
            <person name="Brannstrom I.O."/>
            <person name="Guillou S."/>
            <person name="Cros-Aarteil S."/>
            <person name="Calhoun S."/>
            <person name="Haridas S."/>
            <person name="Kuo A."/>
            <person name="Mondo S."/>
            <person name="Pangilinan J."/>
            <person name="Riley R."/>
            <person name="Labutti K."/>
            <person name="Andreopoulos B."/>
            <person name="Lipzen A."/>
            <person name="Chen C."/>
            <person name="Yanf M."/>
            <person name="Daum C."/>
            <person name="Ng V."/>
            <person name="Clum A."/>
            <person name="Steindorff A."/>
            <person name="Ohm R."/>
            <person name="Martin F."/>
            <person name="Silar P."/>
            <person name="Natvig D."/>
            <person name="Lalanne C."/>
            <person name="Gautier V."/>
            <person name="Ament-Velasquez S.L."/>
            <person name="Kruys A."/>
            <person name="Hutchinson M.I."/>
            <person name="Powell A.J."/>
            <person name="Barry K."/>
            <person name="Miller A.N."/>
            <person name="Grigoriev I.V."/>
            <person name="Debuchy R."/>
            <person name="Gladieux P."/>
            <person name="Thoren M.H."/>
            <person name="Johannesson H."/>
        </authorList>
    </citation>
    <scope>NUCLEOTIDE SEQUENCE</scope>
    <source>
        <strain evidence="2">SMH2532-1</strain>
    </source>
</reference>
<evidence type="ECO:0000313" key="3">
    <source>
        <dbReference type="Proteomes" id="UP001174936"/>
    </source>
</evidence>
<organism evidence="2 3">
    <name type="scientific">Cercophora newfieldiana</name>
    <dbReference type="NCBI Taxonomy" id="92897"/>
    <lineage>
        <taxon>Eukaryota</taxon>
        <taxon>Fungi</taxon>
        <taxon>Dikarya</taxon>
        <taxon>Ascomycota</taxon>
        <taxon>Pezizomycotina</taxon>
        <taxon>Sordariomycetes</taxon>
        <taxon>Sordariomycetidae</taxon>
        <taxon>Sordariales</taxon>
        <taxon>Lasiosphaeriaceae</taxon>
        <taxon>Cercophora</taxon>
    </lineage>
</organism>
<evidence type="ECO:0000313" key="2">
    <source>
        <dbReference type="EMBL" id="KAK0638886.1"/>
    </source>
</evidence>
<keyword evidence="3" id="KW-1185">Reference proteome</keyword>
<proteinExistence type="predicted"/>
<protein>
    <submittedName>
        <fullName evidence="2">Uncharacterized protein</fullName>
    </submittedName>
</protein>
<dbReference type="Gene3D" id="2.60.20.10">
    <property type="entry name" value="Crystallins"/>
    <property type="match status" value="1"/>
</dbReference>
<dbReference type="Proteomes" id="UP001174936">
    <property type="component" value="Unassembled WGS sequence"/>
</dbReference>
<name>A0AA40CHD0_9PEZI</name>
<accession>A0AA40CHD0</accession>
<dbReference type="InterPro" id="IPR011024">
    <property type="entry name" value="G_crystallin-like"/>
</dbReference>
<evidence type="ECO:0000256" key="1">
    <source>
        <dbReference type="SAM" id="SignalP"/>
    </source>
</evidence>
<keyword evidence="1" id="KW-0732">Signal</keyword>
<feature type="signal peptide" evidence="1">
    <location>
        <begin position="1"/>
        <end position="24"/>
    </location>
</feature>
<dbReference type="AlphaFoldDB" id="A0AA40CHD0"/>
<dbReference type="EMBL" id="JAULSV010000007">
    <property type="protein sequence ID" value="KAK0638886.1"/>
    <property type="molecule type" value="Genomic_DNA"/>
</dbReference>
<gene>
    <name evidence="2" type="ORF">B0T16DRAFT_462616</name>
</gene>
<feature type="chain" id="PRO_5041437667" evidence="1">
    <location>
        <begin position="25"/>
        <end position="115"/>
    </location>
</feature>
<dbReference type="SUPFAM" id="SSF49695">
    <property type="entry name" value="gamma-Crystallin-like"/>
    <property type="match status" value="1"/>
</dbReference>
<sequence>MFLSTRSLVTSLVAASMLAAPIAAGTTLLYCEHKDFGGKCIEEYWSTSGECKNVPKDMNDKLSSIAVWGGSCQFFRNSGCRTALYKSPHPPYNNPNVQTTSWGDLTSSIICYFSS</sequence>
<comment type="caution">
    <text evidence="2">The sequence shown here is derived from an EMBL/GenBank/DDBJ whole genome shotgun (WGS) entry which is preliminary data.</text>
</comment>